<dbReference type="SUPFAM" id="SSF53067">
    <property type="entry name" value="Actin-like ATPase domain"/>
    <property type="match status" value="2"/>
</dbReference>
<feature type="region of interest" description="Disordered" evidence="3">
    <location>
        <begin position="435"/>
        <end position="457"/>
    </location>
</feature>
<sequence length="655" mass="72852">MSLPLPLHTSSSQRNRESRSYYTTQTRSPASAEGKSINGAATTDVKEEKPRSKERIIVGVDFGTTFSGVAAAYTGAPDEIEIIKTWPGGNGITSDKVPTELSYEPAPPNSPPGTPPTVKWGFQFRPEEPRLRCIKLFLDRAQKLPFYVSPLETASQLRKNKKTVVDAVADYLTQIRKHTMDTLRRRYGEGLVASTPVDWVLTCPAVWSDAAKNTTLLAAERAGMGEKSQIRMISEPEAAAVYTLKAIQLQPTHLKVGDNLIVCDAGGGTVDLIAYKIVSLTPLRVEESAVGTGGLCGSAFLNYRFEEHVKSRLGQTRFDELKTKKAKSWQMALKYFEEFVKRSFNEDEHQEVNIPLPGLPDDEAAGLDSGFLLLTSSQVKSIFDPIIKEVCDLVQGQVDVLRRKGAIVSGIILVGGFGQSDYLYRRLRAHFAPAYDDEGTIPPPPPYTELPTNPPPPDPLADRPLPIEVMQPIHAWTAVVRGAVLRGLESGSSTVLSRRARMHYGTSYATVYDETKHPVTERYWSPLWERWMVSDRMQWHIRKGEPISPTNPIAFHYTRNFRPGQSMVVTDDLIACEADDPPDRYTRDLIHVCTLTTDLSAVPRHLFTKLTTTRGVEFLNLDFTLEMTVDSAGLGFELKVDGVRYGRVEAEFHSV</sequence>
<dbReference type="KEGG" id="cthr:CTHT_0013860"/>
<gene>
    <name evidence="4" type="ORF">CTHT_0013860</name>
</gene>
<dbReference type="PANTHER" id="PTHR14187:SF82">
    <property type="entry name" value="FAMILY CHAPERONE, PUTATIVE (AFU_ORTHOLOGUE AFUA_7G08575)-RELATED"/>
    <property type="match status" value="1"/>
</dbReference>
<dbReference type="RefSeq" id="XP_006691900.1">
    <property type="nucleotide sequence ID" value="XM_006691837.1"/>
</dbReference>
<dbReference type="Gene3D" id="3.30.420.40">
    <property type="match status" value="1"/>
</dbReference>
<evidence type="ECO:0000256" key="1">
    <source>
        <dbReference type="ARBA" id="ARBA00022741"/>
    </source>
</evidence>
<dbReference type="CDD" id="cd10170">
    <property type="entry name" value="ASKHA_NBD_HSP70"/>
    <property type="match status" value="1"/>
</dbReference>
<dbReference type="AlphaFoldDB" id="G0S1J8"/>
<dbReference type="Pfam" id="PF00012">
    <property type="entry name" value="HSP70"/>
    <property type="match status" value="1"/>
</dbReference>
<keyword evidence="1" id="KW-0547">Nucleotide-binding</keyword>
<keyword evidence="5" id="KW-1185">Reference proteome</keyword>
<dbReference type="GO" id="GO:0140662">
    <property type="term" value="F:ATP-dependent protein folding chaperone"/>
    <property type="evidence" value="ECO:0007669"/>
    <property type="project" value="InterPro"/>
</dbReference>
<dbReference type="Proteomes" id="UP000008066">
    <property type="component" value="Unassembled WGS sequence"/>
</dbReference>
<organism evidence="5">
    <name type="scientific">Chaetomium thermophilum (strain DSM 1495 / CBS 144.50 / IMI 039719)</name>
    <name type="common">Thermochaetoides thermophila</name>
    <dbReference type="NCBI Taxonomy" id="759272"/>
    <lineage>
        <taxon>Eukaryota</taxon>
        <taxon>Fungi</taxon>
        <taxon>Dikarya</taxon>
        <taxon>Ascomycota</taxon>
        <taxon>Pezizomycotina</taxon>
        <taxon>Sordariomycetes</taxon>
        <taxon>Sordariomycetidae</taxon>
        <taxon>Sordariales</taxon>
        <taxon>Chaetomiaceae</taxon>
        <taxon>Thermochaetoides</taxon>
    </lineage>
</organism>
<dbReference type="OMA" id="IYKHTME"/>
<dbReference type="HOGENOM" id="CLU_009958_6_1_1"/>
<evidence type="ECO:0000256" key="3">
    <source>
        <dbReference type="SAM" id="MobiDB-lite"/>
    </source>
</evidence>
<dbReference type="InterPro" id="IPR013126">
    <property type="entry name" value="Hsp_70_fam"/>
</dbReference>
<feature type="region of interest" description="Disordered" evidence="3">
    <location>
        <begin position="1"/>
        <end position="51"/>
    </location>
</feature>
<dbReference type="STRING" id="759272.G0S1J8"/>
<proteinExistence type="predicted"/>
<keyword evidence="2" id="KW-0067">ATP-binding</keyword>
<feature type="compositionally biased region" description="Pro residues" evidence="3">
    <location>
        <begin position="441"/>
        <end position="457"/>
    </location>
</feature>
<dbReference type="InterPro" id="IPR043129">
    <property type="entry name" value="ATPase_NBD"/>
</dbReference>
<feature type="compositionally biased region" description="Polar residues" evidence="3">
    <location>
        <begin position="20"/>
        <end position="29"/>
    </location>
</feature>
<dbReference type="GO" id="GO:0005524">
    <property type="term" value="F:ATP binding"/>
    <property type="evidence" value="ECO:0007669"/>
    <property type="project" value="UniProtKB-KW"/>
</dbReference>
<dbReference type="GeneID" id="18255424"/>
<evidence type="ECO:0000313" key="5">
    <source>
        <dbReference type="Proteomes" id="UP000008066"/>
    </source>
</evidence>
<name>G0S1J8_CHATD</name>
<dbReference type="eggNOG" id="KOG0101">
    <property type="taxonomic scope" value="Eukaryota"/>
</dbReference>
<evidence type="ECO:0000256" key="2">
    <source>
        <dbReference type="ARBA" id="ARBA00022840"/>
    </source>
</evidence>
<dbReference type="PANTHER" id="PTHR14187">
    <property type="entry name" value="ALPHA KINASE/ELONGATION FACTOR 2 KINASE"/>
    <property type="match status" value="1"/>
</dbReference>
<accession>G0S1J8</accession>
<dbReference type="OrthoDB" id="2963168at2759"/>
<dbReference type="EMBL" id="GL988039">
    <property type="protein sequence ID" value="EGS22908.1"/>
    <property type="molecule type" value="Genomic_DNA"/>
</dbReference>
<reference evidence="4 5" key="1">
    <citation type="journal article" date="2011" name="Cell">
        <title>Insight into structure and assembly of the nuclear pore complex by utilizing the genome of a eukaryotic thermophile.</title>
        <authorList>
            <person name="Amlacher S."/>
            <person name="Sarges P."/>
            <person name="Flemming D."/>
            <person name="van Noort V."/>
            <person name="Kunze R."/>
            <person name="Devos D.P."/>
            <person name="Arumugam M."/>
            <person name="Bork P."/>
            <person name="Hurt E."/>
        </authorList>
    </citation>
    <scope>NUCLEOTIDE SEQUENCE [LARGE SCALE GENOMIC DNA]</scope>
    <source>
        <strain evidence="5">DSM 1495 / CBS 144.50 / IMI 039719</strain>
    </source>
</reference>
<protein>
    <submittedName>
        <fullName evidence="4">Putative hsp70 family protein</fullName>
    </submittedName>
</protein>
<evidence type="ECO:0000313" key="4">
    <source>
        <dbReference type="EMBL" id="EGS22908.1"/>
    </source>
</evidence>